<dbReference type="SUPFAM" id="SSF54211">
    <property type="entry name" value="Ribosomal protein S5 domain 2-like"/>
    <property type="match status" value="1"/>
</dbReference>
<dbReference type="InterPro" id="IPR013750">
    <property type="entry name" value="GHMP_kinase_C_dom"/>
</dbReference>
<dbReference type="InterPro" id="IPR020568">
    <property type="entry name" value="Ribosomal_Su5_D2-typ_SF"/>
</dbReference>
<evidence type="ECO:0000256" key="8">
    <source>
        <dbReference type="ARBA" id="ARBA00032554"/>
    </source>
</evidence>
<dbReference type="InterPro" id="IPR006204">
    <property type="entry name" value="GHMP_kinase_N_dom"/>
</dbReference>
<evidence type="ECO:0000256" key="7">
    <source>
        <dbReference type="ARBA" id="ARBA00022840"/>
    </source>
</evidence>
<evidence type="ECO:0000256" key="3">
    <source>
        <dbReference type="ARBA" id="ARBA00017473"/>
    </source>
</evidence>
<dbReference type="InterPro" id="IPR014721">
    <property type="entry name" value="Ribsml_uS5_D2-typ_fold_subgr"/>
</dbReference>
<name>A0AAD1KNQ4_9ACTN</name>
<sequence length="332" mass="34830">MNFYRYGKHMVMMDDPFDLLRPTTVTVRVSAKVNLALGVGNRAPDGFHPLATVFEAICIYDEVTVTRRDDSRITLTISGEDANQVPTDETNLAWQAVELVRNESVPEWENRGHGVDIHIDKSIPVAGGMAGGSADAAGALMAAAALYRIPDSPEELQPLAAELGSDVPFCLTGGVALGRGRGDRLAPVICRGRHRWVFATSNQGLSTPAVYRRFDELGGNPGGEAVPNDLISALTRGDLDAVAGSLSNDLQAAAIDLRPELEEVLTVGREAGALTALVSGSGPTCAFLVRGTAGVKKVSTAVSNLPQVHRTRIACGPAAGAQLLPGPVGSFA</sequence>
<dbReference type="InterPro" id="IPR036554">
    <property type="entry name" value="GHMP_kinase_C_sf"/>
</dbReference>
<comment type="function">
    <text evidence="9">Catalyzes the phosphorylation of the position 2 hydroxy group of 4-diphosphocytidyl-2C-methyl-D-erythritol.</text>
</comment>
<feature type="binding site" evidence="9">
    <location>
        <begin position="124"/>
        <end position="134"/>
    </location>
    <ligand>
        <name>ATP</name>
        <dbReference type="ChEBI" id="CHEBI:30616"/>
    </ligand>
</feature>
<evidence type="ECO:0000256" key="6">
    <source>
        <dbReference type="ARBA" id="ARBA00022777"/>
    </source>
</evidence>
<dbReference type="PANTHER" id="PTHR43527">
    <property type="entry name" value="4-DIPHOSPHOCYTIDYL-2-C-METHYL-D-ERYTHRITOL KINASE, CHLOROPLASTIC"/>
    <property type="match status" value="1"/>
</dbReference>
<comment type="catalytic activity">
    <reaction evidence="9">
        <text>4-CDP-2-C-methyl-D-erythritol + ATP = 4-CDP-2-C-methyl-D-erythritol 2-phosphate + ADP + H(+)</text>
        <dbReference type="Rhea" id="RHEA:18437"/>
        <dbReference type="ChEBI" id="CHEBI:15378"/>
        <dbReference type="ChEBI" id="CHEBI:30616"/>
        <dbReference type="ChEBI" id="CHEBI:57823"/>
        <dbReference type="ChEBI" id="CHEBI:57919"/>
        <dbReference type="ChEBI" id="CHEBI:456216"/>
        <dbReference type="EC" id="2.7.1.148"/>
    </reaction>
</comment>
<dbReference type="GO" id="GO:0016114">
    <property type="term" value="P:terpenoid biosynthetic process"/>
    <property type="evidence" value="ECO:0007669"/>
    <property type="project" value="UniProtKB-UniRule"/>
</dbReference>
<organism evidence="12 13">
    <name type="scientific">Cutibacterium modestum</name>
    <dbReference type="NCBI Taxonomy" id="2559073"/>
    <lineage>
        <taxon>Bacteria</taxon>
        <taxon>Bacillati</taxon>
        <taxon>Actinomycetota</taxon>
        <taxon>Actinomycetes</taxon>
        <taxon>Propionibacteriales</taxon>
        <taxon>Propionibacteriaceae</taxon>
        <taxon>Cutibacterium</taxon>
    </lineage>
</organism>
<evidence type="ECO:0000313" key="13">
    <source>
        <dbReference type="Proteomes" id="UP000825072"/>
    </source>
</evidence>
<dbReference type="AlphaFoldDB" id="A0AAD1KNQ4"/>
<comment type="pathway">
    <text evidence="9">Isoprenoid biosynthesis; isopentenyl diphosphate biosynthesis via DXP pathway; isopentenyl diphosphate from 1-deoxy-D-xylulose 5-phosphate: step 3/6.</text>
</comment>
<evidence type="ECO:0000256" key="9">
    <source>
        <dbReference type="HAMAP-Rule" id="MF_00061"/>
    </source>
</evidence>
<dbReference type="NCBIfam" id="NF002870">
    <property type="entry name" value="PRK03188.1"/>
    <property type="match status" value="1"/>
</dbReference>
<dbReference type="GO" id="GO:0019288">
    <property type="term" value="P:isopentenyl diphosphate biosynthetic process, methylerythritol 4-phosphate pathway"/>
    <property type="evidence" value="ECO:0007669"/>
    <property type="project" value="UniProtKB-UniRule"/>
</dbReference>
<dbReference type="PANTHER" id="PTHR43527:SF2">
    <property type="entry name" value="4-DIPHOSPHOCYTIDYL-2-C-METHYL-D-ERYTHRITOL KINASE, CHLOROPLASTIC"/>
    <property type="match status" value="1"/>
</dbReference>
<dbReference type="Pfam" id="PF08544">
    <property type="entry name" value="GHMP_kinases_C"/>
    <property type="match status" value="1"/>
</dbReference>
<gene>
    <name evidence="9 12" type="primary">ispE</name>
    <name evidence="12" type="ORF">KB1_05920</name>
</gene>
<evidence type="ECO:0000256" key="5">
    <source>
        <dbReference type="ARBA" id="ARBA00022741"/>
    </source>
</evidence>
<evidence type="ECO:0000256" key="2">
    <source>
        <dbReference type="ARBA" id="ARBA00012052"/>
    </source>
</evidence>
<keyword evidence="9" id="KW-0414">Isoprene biosynthesis</keyword>
<evidence type="ECO:0000256" key="1">
    <source>
        <dbReference type="ARBA" id="ARBA00009684"/>
    </source>
</evidence>
<protein>
    <recommendedName>
        <fullName evidence="3 9">4-diphosphocytidyl-2-C-methyl-D-erythritol kinase</fullName>
        <shortName evidence="9">CMK</shortName>
        <ecNumber evidence="2 9">2.7.1.148</ecNumber>
    </recommendedName>
    <alternativeName>
        <fullName evidence="8 9">4-(cytidine-5'-diphospho)-2-C-methyl-D-erythritol kinase</fullName>
    </alternativeName>
</protein>
<keyword evidence="6 9" id="KW-0418">Kinase</keyword>
<feature type="domain" description="GHMP kinase C-terminal" evidence="11">
    <location>
        <begin position="230"/>
        <end position="303"/>
    </location>
</feature>
<dbReference type="SUPFAM" id="SSF55060">
    <property type="entry name" value="GHMP Kinase, C-terminal domain"/>
    <property type="match status" value="1"/>
</dbReference>
<evidence type="ECO:0000313" key="12">
    <source>
        <dbReference type="EMBL" id="BCY24602.1"/>
    </source>
</evidence>
<keyword evidence="4 9" id="KW-0808">Transferase</keyword>
<proteinExistence type="inferred from homology"/>
<reference evidence="12" key="1">
    <citation type="submission" date="2021-06" db="EMBL/GenBank/DDBJ databases">
        <title>Genome sequence of Cutibacterium modestum strain KB17-24694.</title>
        <authorList>
            <person name="Dekio I."/>
            <person name="Asahina A."/>
            <person name="Nishida M."/>
        </authorList>
    </citation>
    <scope>NUCLEOTIDE SEQUENCE</scope>
    <source>
        <strain evidence="12">KB17-24694</strain>
    </source>
</reference>
<accession>A0AAD1KNQ4</accession>
<dbReference type="EMBL" id="AP024747">
    <property type="protein sequence ID" value="BCY24602.1"/>
    <property type="molecule type" value="Genomic_DNA"/>
</dbReference>
<dbReference type="NCBIfam" id="TIGR00154">
    <property type="entry name" value="ispE"/>
    <property type="match status" value="1"/>
</dbReference>
<dbReference type="GO" id="GO:0050515">
    <property type="term" value="F:4-(cytidine 5'-diphospho)-2-C-methyl-D-erythritol kinase activity"/>
    <property type="evidence" value="ECO:0007669"/>
    <property type="project" value="UniProtKB-UniRule"/>
</dbReference>
<evidence type="ECO:0000259" key="10">
    <source>
        <dbReference type="Pfam" id="PF00288"/>
    </source>
</evidence>
<dbReference type="Proteomes" id="UP000825072">
    <property type="component" value="Chromosome 1"/>
</dbReference>
<feature type="active site" evidence="9">
    <location>
        <position position="166"/>
    </location>
</feature>
<evidence type="ECO:0000259" key="11">
    <source>
        <dbReference type="Pfam" id="PF08544"/>
    </source>
</evidence>
<dbReference type="Gene3D" id="3.30.230.10">
    <property type="match status" value="1"/>
</dbReference>
<dbReference type="InterPro" id="IPR004424">
    <property type="entry name" value="IspE"/>
</dbReference>
<evidence type="ECO:0000256" key="4">
    <source>
        <dbReference type="ARBA" id="ARBA00022679"/>
    </source>
</evidence>
<dbReference type="Pfam" id="PF00288">
    <property type="entry name" value="GHMP_kinases_N"/>
    <property type="match status" value="1"/>
</dbReference>
<comment type="similarity">
    <text evidence="1 9">Belongs to the GHMP kinase family. IspE subfamily.</text>
</comment>
<keyword evidence="7 9" id="KW-0067">ATP-binding</keyword>
<dbReference type="PIRSF" id="PIRSF010376">
    <property type="entry name" value="IspE"/>
    <property type="match status" value="1"/>
</dbReference>
<keyword evidence="5 9" id="KW-0547">Nucleotide-binding</keyword>
<feature type="active site" evidence="9">
    <location>
        <position position="32"/>
    </location>
</feature>
<dbReference type="EC" id="2.7.1.148" evidence="2 9"/>
<dbReference type="HAMAP" id="MF_00061">
    <property type="entry name" value="IspE"/>
    <property type="match status" value="1"/>
</dbReference>
<dbReference type="Gene3D" id="3.30.70.890">
    <property type="entry name" value="GHMP kinase, C-terminal domain"/>
    <property type="match status" value="1"/>
</dbReference>
<dbReference type="GO" id="GO:0005524">
    <property type="term" value="F:ATP binding"/>
    <property type="evidence" value="ECO:0007669"/>
    <property type="project" value="UniProtKB-UniRule"/>
</dbReference>
<feature type="domain" description="GHMP kinase N-terminal" evidence="10">
    <location>
        <begin position="91"/>
        <end position="174"/>
    </location>
</feature>